<dbReference type="PANTHER" id="PTHR43371:SF1">
    <property type="entry name" value="RIBONUCLEOSIDE-DIPHOSPHATE REDUCTASE"/>
    <property type="match status" value="1"/>
</dbReference>
<evidence type="ECO:0000256" key="15">
    <source>
        <dbReference type="SAM" id="MobiDB-lite"/>
    </source>
</evidence>
<reference evidence="19 20" key="1">
    <citation type="submission" date="2011-11" db="EMBL/GenBank/DDBJ databases">
        <title>Complete sequence of Spirochaeta sp. grapes.</title>
        <authorList>
            <consortium name="US DOE Joint Genome Institute"/>
            <person name="Lucas S."/>
            <person name="Han J."/>
            <person name="Lapidus A."/>
            <person name="Cheng J.-F."/>
            <person name="Goodwin L."/>
            <person name="Pitluck S."/>
            <person name="Peters L."/>
            <person name="Ovchinnikova G."/>
            <person name="Munk A.C."/>
            <person name="Detter J.C."/>
            <person name="Han C."/>
            <person name="Tapia R."/>
            <person name="Land M."/>
            <person name="Hauser L."/>
            <person name="Kyrpides N."/>
            <person name="Ivanova N."/>
            <person name="Pagani I."/>
            <person name="Ritalahtilisa K."/>
            <person name="Loeffler F."/>
            <person name="Woyke T."/>
        </authorList>
    </citation>
    <scope>NUCLEOTIDE SEQUENCE [LARGE SCALE GENOMIC DNA]</scope>
    <source>
        <strain evidence="20">ATCC BAA-1885 / DSM 22778 / Grapes</strain>
    </source>
</reference>
<evidence type="ECO:0000256" key="13">
    <source>
        <dbReference type="ARBA" id="ARBA00047754"/>
    </source>
</evidence>
<dbReference type="InterPro" id="IPR024434">
    <property type="entry name" value="TSCPD_dom"/>
</dbReference>
<feature type="region of interest" description="Disordered" evidence="15">
    <location>
        <begin position="773"/>
        <end position="792"/>
    </location>
</feature>
<dbReference type="PRINTS" id="PR01183">
    <property type="entry name" value="RIBORDTASEM1"/>
</dbReference>
<evidence type="ECO:0000256" key="11">
    <source>
        <dbReference type="ARBA" id="ARBA00023285"/>
    </source>
</evidence>
<dbReference type="RefSeq" id="WP_014270496.1">
    <property type="nucleotide sequence ID" value="NC_016633.1"/>
</dbReference>
<dbReference type="InterPro" id="IPR000788">
    <property type="entry name" value="RNR_lg_C"/>
</dbReference>
<evidence type="ECO:0000256" key="7">
    <source>
        <dbReference type="ARBA" id="ARBA00022741"/>
    </source>
</evidence>
<evidence type="ECO:0000256" key="10">
    <source>
        <dbReference type="ARBA" id="ARBA00023157"/>
    </source>
</evidence>
<evidence type="ECO:0000259" key="18">
    <source>
        <dbReference type="Pfam" id="PF12637"/>
    </source>
</evidence>
<keyword evidence="10" id="KW-1015">Disulfide bond</keyword>
<dbReference type="eggNOG" id="COG0209">
    <property type="taxonomic scope" value="Bacteria"/>
</dbReference>
<proteinExistence type="inferred from homology"/>
<comment type="cofactor">
    <cofactor evidence="1 14">
        <name>adenosylcob(III)alamin</name>
        <dbReference type="ChEBI" id="CHEBI:18408"/>
    </cofactor>
</comment>
<evidence type="ECO:0000256" key="3">
    <source>
        <dbReference type="ARBA" id="ARBA00012274"/>
    </source>
</evidence>
<dbReference type="PANTHER" id="PTHR43371">
    <property type="entry name" value="VITAMIN B12-DEPENDENT RIBONUCLEOTIDE REDUCTASE"/>
    <property type="match status" value="1"/>
</dbReference>
<dbReference type="CDD" id="cd02888">
    <property type="entry name" value="RNR_II_dimer"/>
    <property type="match status" value="1"/>
</dbReference>
<dbReference type="Pfam" id="PF00317">
    <property type="entry name" value="Ribonuc_red_lgN"/>
    <property type="match status" value="1"/>
</dbReference>
<keyword evidence="11 14" id="KW-0170">Cobalt</keyword>
<evidence type="ECO:0000256" key="12">
    <source>
        <dbReference type="ARBA" id="ARBA00025437"/>
    </source>
</evidence>
<dbReference type="GO" id="GO:0071897">
    <property type="term" value="P:DNA biosynthetic process"/>
    <property type="evidence" value="ECO:0007669"/>
    <property type="project" value="UniProtKB-KW"/>
</dbReference>
<evidence type="ECO:0000256" key="9">
    <source>
        <dbReference type="ARBA" id="ARBA00023116"/>
    </source>
</evidence>
<comment type="function">
    <text evidence="12 14">Catalyzes the reduction of ribonucleotides to deoxyribonucleotides. May function to provide a pool of deoxyribonucleotide precursors for DNA repair during oxygen limitation and/or for immediate growth after restoration of oxygen.</text>
</comment>
<evidence type="ECO:0000259" key="17">
    <source>
        <dbReference type="Pfam" id="PF02867"/>
    </source>
</evidence>
<evidence type="ECO:0000256" key="8">
    <source>
        <dbReference type="ARBA" id="ARBA00023002"/>
    </source>
</evidence>
<keyword evidence="5 14" id="KW-0846">Cobalamin</keyword>
<feature type="domain" description="Ribonucleotide reductase large subunit N-terminal" evidence="16">
    <location>
        <begin position="72"/>
        <end position="133"/>
    </location>
</feature>
<protein>
    <recommendedName>
        <fullName evidence="4 14">Vitamin B12-dependent ribonucleotide reductase</fullName>
        <ecNumber evidence="3 14">1.17.4.1</ecNumber>
    </recommendedName>
</protein>
<dbReference type="InterPro" id="IPR013509">
    <property type="entry name" value="RNR_lsu_N"/>
</dbReference>
<comment type="catalytic activity">
    <reaction evidence="13 14">
        <text>a 2'-deoxyribonucleoside 5'-diphosphate + [thioredoxin]-disulfide + H2O = a ribonucleoside 5'-diphosphate + [thioredoxin]-dithiol</text>
        <dbReference type="Rhea" id="RHEA:23252"/>
        <dbReference type="Rhea" id="RHEA-COMP:10698"/>
        <dbReference type="Rhea" id="RHEA-COMP:10700"/>
        <dbReference type="ChEBI" id="CHEBI:15377"/>
        <dbReference type="ChEBI" id="CHEBI:29950"/>
        <dbReference type="ChEBI" id="CHEBI:50058"/>
        <dbReference type="ChEBI" id="CHEBI:57930"/>
        <dbReference type="ChEBI" id="CHEBI:73316"/>
        <dbReference type="EC" id="1.17.4.1"/>
    </reaction>
</comment>
<dbReference type="Gene3D" id="3.20.70.20">
    <property type="match status" value="1"/>
</dbReference>
<keyword evidence="20" id="KW-1185">Reference proteome</keyword>
<feature type="domain" description="Ribonucleotide reductase large subunit C-terminal" evidence="17">
    <location>
        <begin position="140"/>
        <end position="618"/>
    </location>
</feature>
<dbReference type="InterPro" id="IPR013344">
    <property type="entry name" value="RNR_NrdJ/NrdZ"/>
</dbReference>
<dbReference type="NCBIfam" id="TIGR02504">
    <property type="entry name" value="NrdJ_Z"/>
    <property type="match status" value="1"/>
</dbReference>
<accession>G8QY88</accession>
<evidence type="ECO:0000259" key="16">
    <source>
        <dbReference type="Pfam" id="PF00317"/>
    </source>
</evidence>
<dbReference type="Proteomes" id="UP000005632">
    <property type="component" value="Chromosome"/>
</dbReference>
<evidence type="ECO:0000256" key="14">
    <source>
        <dbReference type="RuleBase" id="RU364064"/>
    </source>
</evidence>
<dbReference type="GO" id="GO:0004748">
    <property type="term" value="F:ribonucleoside-diphosphate reductase activity, thioredoxin disulfide as acceptor"/>
    <property type="evidence" value="ECO:0007669"/>
    <property type="project" value="UniProtKB-EC"/>
</dbReference>
<dbReference type="AlphaFoldDB" id="G8QY88"/>
<evidence type="ECO:0000256" key="5">
    <source>
        <dbReference type="ARBA" id="ARBA00022628"/>
    </source>
</evidence>
<dbReference type="HOGENOM" id="CLU_000404_2_0_12"/>
<evidence type="ECO:0000256" key="2">
    <source>
        <dbReference type="ARBA" id="ARBA00007405"/>
    </source>
</evidence>
<dbReference type="GO" id="GO:0005524">
    <property type="term" value="F:ATP binding"/>
    <property type="evidence" value="ECO:0007669"/>
    <property type="project" value="InterPro"/>
</dbReference>
<evidence type="ECO:0000313" key="20">
    <source>
        <dbReference type="Proteomes" id="UP000005632"/>
    </source>
</evidence>
<comment type="similarity">
    <text evidence="2 14">Belongs to the ribonucleoside diphosphate reductase class-2 family.</text>
</comment>
<dbReference type="GO" id="GO:0009263">
    <property type="term" value="P:deoxyribonucleotide biosynthetic process"/>
    <property type="evidence" value="ECO:0007669"/>
    <property type="project" value="UniProtKB-KW"/>
</dbReference>
<evidence type="ECO:0000256" key="1">
    <source>
        <dbReference type="ARBA" id="ARBA00001922"/>
    </source>
</evidence>
<feature type="domain" description="TSCPD" evidence="18">
    <location>
        <begin position="663"/>
        <end position="767"/>
    </location>
</feature>
<dbReference type="KEGG" id="sgp:SpiGrapes_1859"/>
<dbReference type="EC" id="1.17.4.1" evidence="3 14"/>
<keyword evidence="7 14" id="KW-0547">Nucleotide-binding</keyword>
<name>G8QY88_SPHPG</name>
<dbReference type="GO" id="GO:0031419">
    <property type="term" value="F:cobalamin binding"/>
    <property type="evidence" value="ECO:0007669"/>
    <property type="project" value="UniProtKB-KW"/>
</dbReference>
<dbReference type="EMBL" id="CP003155">
    <property type="protein sequence ID" value="AEV29653.1"/>
    <property type="molecule type" value="Genomic_DNA"/>
</dbReference>
<dbReference type="Pfam" id="PF12637">
    <property type="entry name" value="TSCPD"/>
    <property type="match status" value="1"/>
</dbReference>
<gene>
    <name evidence="19" type="ordered locus">SpiGrapes_1859</name>
</gene>
<keyword evidence="6 14" id="KW-0237">DNA synthesis</keyword>
<organism evidence="19 20">
    <name type="scientific">Sphaerochaeta pleomorpha (strain ATCC BAA-1885 / DSM 22778 / Grapes)</name>
    <dbReference type="NCBI Taxonomy" id="158190"/>
    <lineage>
        <taxon>Bacteria</taxon>
        <taxon>Pseudomonadati</taxon>
        <taxon>Spirochaetota</taxon>
        <taxon>Spirochaetia</taxon>
        <taxon>Spirochaetales</taxon>
        <taxon>Sphaerochaetaceae</taxon>
        <taxon>Sphaerochaeta</taxon>
    </lineage>
</organism>
<dbReference type="STRING" id="158190.SpiGrapes_1859"/>
<keyword evidence="8 14" id="KW-0560">Oxidoreductase</keyword>
<evidence type="ECO:0000256" key="4">
    <source>
        <dbReference type="ARBA" id="ARBA00014409"/>
    </source>
</evidence>
<dbReference type="InterPro" id="IPR050862">
    <property type="entry name" value="RdRp_reductase_class-2"/>
</dbReference>
<evidence type="ECO:0000313" key="19">
    <source>
        <dbReference type="EMBL" id="AEV29653.1"/>
    </source>
</evidence>
<sequence length="834" mass="92222">MKNELSPLGRKIFLDRYALKDVQKETLVEGDIVVAVSNTQTGQREIGVVTGLGEGDSIIVKLDDGTILNVKKDEVDKPLETDPAQMLSRVAKGIASQEKPEEREKWEKEFNWLLEDWKFVPGGRILTGAGTDQSLTYFNCYVIPSPKDSRGGIIASLGQMTEIMSRGGGVGMNISSLRPRHCYVKGVNGRSSGSVSWGGLFSFVTGLIEQGGSRRGALMLILNVWHPDIVDFINSKREMGKITNANISVGITDDFMEAVKNNGDWETCFPDTTDPEYNVVWNGDINAWKAAGKKVIPYQTLKARDIWNAIIESAWASAEPGVFFIDRYNKMSNSWYYCSIQSTNPCGEQGLPPWGVCNLGSINLSKFVENKKVLFEDLGRTVRDAVRFLDDVIDDTPYFFEENRKQQQSERRIGLGTMGLADMLIKMELAYGSEDSLVFIDELYKFICEEAYKESADLAQEKGSFSYFDADKLLQSGFMKQMPEKIRKDVKKKGLRNVTLLTQAPTGTTGTMVNTSTGIEPYYFWEWERTGRMGSNIERVQVYDEWVKAHPGQKRPDYFVSAMDLAPEGHVKVQAAIQKWVDSSISKTGNTPKEYTVEQTAKLYELLYDLGCKGGTTYRDGSRDTQVLTARKEEEEKPIEKVAPAISFSEPKPRVRSTVLRGTTYRKATPIGTAYITVNCDGPNPSDLFEVFINVAKVGSDVAADAEGIGRLISLILRMPSPLTPEQRAQSIIAQLAGIGSGRSMGFGKNRVMSLADAVAQVLQQHLGQSGIQSTHASNLPDEEDEPVDAGQLDLGLPASVNSVKPDICPICGNVTFVNIEGCKKCFSCGHSEC</sequence>
<dbReference type="Pfam" id="PF02867">
    <property type="entry name" value="Ribonuc_red_lgC"/>
    <property type="match status" value="1"/>
</dbReference>
<dbReference type="SUPFAM" id="SSF51998">
    <property type="entry name" value="PFL-like glycyl radical enzymes"/>
    <property type="match status" value="1"/>
</dbReference>
<dbReference type="OrthoDB" id="9762933at2"/>
<keyword evidence="9" id="KW-0215">Deoxyribonucleotide synthesis</keyword>
<evidence type="ECO:0000256" key="6">
    <source>
        <dbReference type="ARBA" id="ARBA00022634"/>
    </source>
</evidence>